<dbReference type="Proteomes" id="UP001187192">
    <property type="component" value="Unassembled WGS sequence"/>
</dbReference>
<dbReference type="EMBL" id="BTGU01000025">
    <property type="protein sequence ID" value="GMN47295.1"/>
    <property type="molecule type" value="Genomic_DNA"/>
</dbReference>
<protein>
    <submittedName>
        <fullName evidence="1">Uncharacterized protein</fullName>
    </submittedName>
</protein>
<proteinExistence type="predicted"/>
<comment type="caution">
    <text evidence="1">The sequence shown here is derived from an EMBL/GenBank/DDBJ whole genome shotgun (WGS) entry which is preliminary data.</text>
</comment>
<reference evidence="1" key="1">
    <citation type="submission" date="2023-07" db="EMBL/GenBank/DDBJ databases">
        <title>draft genome sequence of fig (Ficus carica).</title>
        <authorList>
            <person name="Takahashi T."/>
            <person name="Nishimura K."/>
        </authorList>
    </citation>
    <scope>NUCLEOTIDE SEQUENCE</scope>
</reference>
<accession>A0AA88A8X4</accession>
<keyword evidence="2" id="KW-1185">Reference proteome</keyword>
<name>A0AA88A8X4_FICCA</name>
<dbReference type="AlphaFoldDB" id="A0AA88A8X4"/>
<evidence type="ECO:0000313" key="2">
    <source>
        <dbReference type="Proteomes" id="UP001187192"/>
    </source>
</evidence>
<sequence length="59" mass="6347">MVAGSAKGSPPSELSPEVMVCWRGYPLLAIYYGWGMLRASGMPLSMESPEVESVFSLGH</sequence>
<gene>
    <name evidence="1" type="ORF">TIFTF001_016477</name>
</gene>
<evidence type="ECO:0000313" key="1">
    <source>
        <dbReference type="EMBL" id="GMN47295.1"/>
    </source>
</evidence>
<organism evidence="1 2">
    <name type="scientific">Ficus carica</name>
    <name type="common">Common fig</name>
    <dbReference type="NCBI Taxonomy" id="3494"/>
    <lineage>
        <taxon>Eukaryota</taxon>
        <taxon>Viridiplantae</taxon>
        <taxon>Streptophyta</taxon>
        <taxon>Embryophyta</taxon>
        <taxon>Tracheophyta</taxon>
        <taxon>Spermatophyta</taxon>
        <taxon>Magnoliopsida</taxon>
        <taxon>eudicotyledons</taxon>
        <taxon>Gunneridae</taxon>
        <taxon>Pentapetalae</taxon>
        <taxon>rosids</taxon>
        <taxon>fabids</taxon>
        <taxon>Rosales</taxon>
        <taxon>Moraceae</taxon>
        <taxon>Ficeae</taxon>
        <taxon>Ficus</taxon>
    </lineage>
</organism>